<dbReference type="EMBL" id="FOQY01000005">
    <property type="protein sequence ID" value="SFI86345.1"/>
    <property type="molecule type" value="Genomic_DNA"/>
</dbReference>
<dbReference type="AlphaFoldDB" id="A0A1I3LPB4"/>
<accession>A0A1I3LPB4</accession>
<sequence length="125" mass="13876">MREQPVLVFDGDCGFCTASVRFAERRIGVRARVTPWQFADLTALGTTRERAEREVLWVERGRVYGGAQAVARLLIAAGPPWSLPGLALRVPPFRWVAQGLYRLIARNRHRLPGGTPACALPAGRR</sequence>
<gene>
    <name evidence="1" type="ORF">SAMN05216275_105214</name>
</gene>
<dbReference type="GeneID" id="96297741"/>
<evidence type="ECO:0000313" key="1">
    <source>
        <dbReference type="EMBL" id="SFI86345.1"/>
    </source>
</evidence>
<dbReference type="GO" id="GO:0015035">
    <property type="term" value="F:protein-disulfide reductase activity"/>
    <property type="evidence" value="ECO:0007669"/>
    <property type="project" value="InterPro"/>
</dbReference>
<reference evidence="2" key="1">
    <citation type="submission" date="2016-10" db="EMBL/GenBank/DDBJ databases">
        <authorList>
            <person name="Varghese N."/>
            <person name="Submissions S."/>
        </authorList>
    </citation>
    <scope>NUCLEOTIDE SEQUENCE [LARGE SCALE GENOMIC DNA]</scope>
    <source>
        <strain evidence="2">CGMCC 4.2126</strain>
    </source>
</reference>
<keyword evidence="2" id="KW-1185">Reference proteome</keyword>
<dbReference type="InterPro" id="IPR007263">
    <property type="entry name" value="DCC1-like"/>
</dbReference>
<dbReference type="RefSeq" id="WP_093886670.1">
    <property type="nucleotide sequence ID" value="NZ_FOQY01000005.1"/>
</dbReference>
<protein>
    <submittedName>
        <fullName evidence="1">Predicted thiol-disulfide oxidoreductase YuxK, DCC family</fullName>
    </submittedName>
</protein>
<dbReference type="Proteomes" id="UP000199111">
    <property type="component" value="Unassembled WGS sequence"/>
</dbReference>
<name>A0A1I3LPB4_9ACTN</name>
<organism evidence="1 2">
    <name type="scientific">Streptosporangium canum</name>
    <dbReference type="NCBI Taxonomy" id="324952"/>
    <lineage>
        <taxon>Bacteria</taxon>
        <taxon>Bacillati</taxon>
        <taxon>Actinomycetota</taxon>
        <taxon>Actinomycetes</taxon>
        <taxon>Streptosporangiales</taxon>
        <taxon>Streptosporangiaceae</taxon>
        <taxon>Streptosporangium</taxon>
    </lineage>
</organism>
<evidence type="ECO:0000313" key="2">
    <source>
        <dbReference type="Proteomes" id="UP000199111"/>
    </source>
</evidence>
<dbReference type="Pfam" id="PF04134">
    <property type="entry name" value="DCC1-like"/>
    <property type="match status" value="1"/>
</dbReference>
<proteinExistence type="predicted"/>